<reference evidence="7 8" key="1">
    <citation type="journal article" date="2019" name="Int. J. Syst. Evol. Microbiol.">
        <title>The Global Catalogue of Microorganisms (GCM) 10K type strain sequencing project: providing services to taxonomists for standard genome sequencing and annotation.</title>
        <authorList>
            <consortium name="The Broad Institute Genomics Platform"/>
            <consortium name="The Broad Institute Genome Sequencing Center for Infectious Disease"/>
            <person name="Wu L."/>
            <person name="Ma J."/>
        </authorList>
    </citation>
    <scope>NUCLEOTIDE SEQUENCE [LARGE SCALE GENOMIC DNA]</scope>
    <source>
        <strain evidence="7 8">CGMCC 1.10593</strain>
    </source>
</reference>
<dbReference type="SUPFAM" id="SSF48498">
    <property type="entry name" value="Tetracyclin repressor-like, C-terminal domain"/>
    <property type="match status" value="1"/>
</dbReference>
<comment type="caution">
    <text evidence="7">The sequence shown here is derived from an EMBL/GenBank/DDBJ whole genome shotgun (WGS) entry which is preliminary data.</text>
</comment>
<accession>A0ABD6DE01</accession>
<evidence type="ECO:0000256" key="3">
    <source>
        <dbReference type="ARBA" id="ARBA00023125"/>
    </source>
</evidence>
<dbReference type="Pfam" id="PF00440">
    <property type="entry name" value="TetR_N"/>
    <property type="match status" value="1"/>
</dbReference>
<dbReference type="SUPFAM" id="SSF46689">
    <property type="entry name" value="Homeodomain-like"/>
    <property type="match status" value="1"/>
</dbReference>
<proteinExistence type="predicted"/>
<feature type="DNA-binding region" description="H-T-H motif" evidence="5">
    <location>
        <begin position="36"/>
        <end position="55"/>
    </location>
</feature>
<dbReference type="PROSITE" id="PS50977">
    <property type="entry name" value="HTH_TETR_2"/>
    <property type="match status" value="1"/>
</dbReference>
<protein>
    <submittedName>
        <fullName evidence="7">TetR/AcrR family transcriptional regulator</fullName>
    </submittedName>
</protein>
<evidence type="ECO:0000313" key="8">
    <source>
        <dbReference type="Proteomes" id="UP001597052"/>
    </source>
</evidence>
<gene>
    <name evidence="7" type="ORF">ACFSBW_17030</name>
</gene>
<keyword evidence="3 5" id="KW-0238">DNA-binding</keyword>
<dbReference type="InterPro" id="IPR009057">
    <property type="entry name" value="Homeodomain-like_sf"/>
</dbReference>
<feature type="domain" description="HTH tetR-type" evidence="6">
    <location>
        <begin position="13"/>
        <end position="73"/>
    </location>
</feature>
<dbReference type="PANTHER" id="PTHR30055">
    <property type="entry name" value="HTH-TYPE TRANSCRIPTIONAL REGULATOR RUTR"/>
    <property type="match status" value="1"/>
</dbReference>
<evidence type="ECO:0000256" key="1">
    <source>
        <dbReference type="ARBA" id="ARBA00022491"/>
    </source>
</evidence>
<evidence type="ECO:0000313" key="7">
    <source>
        <dbReference type="EMBL" id="MFD1643580.1"/>
    </source>
</evidence>
<dbReference type="PANTHER" id="PTHR30055:SF234">
    <property type="entry name" value="HTH-TYPE TRANSCRIPTIONAL REGULATOR BETI"/>
    <property type="match status" value="1"/>
</dbReference>
<dbReference type="InterPro" id="IPR050109">
    <property type="entry name" value="HTH-type_TetR-like_transc_reg"/>
</dbReference>
<name>A0ABD6DE01_9EURY</name>
<dbReference type="Proteomes" id="UP001597052">
    <property type="component" value="Unassembled WGS sequence"/>
</dbReference>
<evidence type="ECO:0000256" key="2">
    <source>
        <dbReference type="ARBA" id="ARBA00023015"/>
    </source>
</evidence>
<evidence type="ECO:0000256" key="5">
    <source>
        <dbReference type="PROSITE-ProRule" id="PRU00335"/>
    </source>
</evidence>
<dbReference type="EMBL" id="JBHUDM010000006">
    <property type="protein sequence ID" value="MFD1643580.1"/>
    <property type="molecule type" value="Genomic_DNA"/>
</dbReference>
<dbReference type="Pfam" id="PF13977">
    <property type="entry name" value="TetR_C_6"/>
    <property type="match status" value="1"/>
</dbReference>
<dbReference type="RefSeq" id="WP_256397565.1">
    <property type="nucleotide sequence ID" value="NZ_JANHDJ010000008.1"/>
</dbReference>
<evidence type="ECO:0000259" key="6">
    <source>
        <dbReference type="PROSITE" id="PS50977"/>
    </source>
</evidence>
<dbReference type="Gene3D" id="1.10.357.10">
    <property type="entry name" value="Tetracycline Repressor, domain 2"/>
    <property type="match status" value="1"/>
</dbReference>
<sequence>MEQRDPLFSDEPEDTQIAILKATFDALAEHGYADLTIDRIGQYFPKSQGLIFYHYDGKDDLLIDLLDHLLERFEQIGMPVSDEGDSETRLRSLFDQVIPETSEQPDQKYEKVLIELRTQAAQDEEYQKCFNQSHDIFRESVQQIIQDGIESGDFRETDPDLVADFLVTLVSGDIFERVTTGSRRSILSELDNYIEYRLLADKEHNEDELNNT</sequence>
<dbReference type="InterPro" id="IPR001647">
    <property type="entry name" value="HTH_TetR"/>
</dbReference>
<keyword evidence="4" id="KW-0804">Transcription</keyword>
<dbReference type="InterPro" id="IPR036271">
    <property type="entry name" value="Tet_transcr_reg_TetR-rel_C_sf"/>
</dbReference>
<keyword evidence="1" id="KW-0678">Repressor</keyword>
<dbReference type="AlphaFoldDB" id="A0ABD6DE01"/>
<organism evidence="7 8">
    <name type="scientific">Halohasta litorea</name>
    <dbReference type="NCBI Taxonomy" id="869891"/>
    <lineage>
        <taxon>Archaea</taxon>
        <taxon>Methanobacteriati</taxon>
        <taxon>Methanobacteriota</taxon>
        <taxon>Stenosarchaea group</taxon>
        <taxon>Halobacteria</taxon>
        <taxon>Halobacteriales</taxon>
        <taxon>Haloferacaceae</taxon>
        <taxon>Halohasta</taxon>
    </lineage>
</organism>
<evidence type="ECO:0000256" key="4">
    <source>
        <dbReference type="ARBA" id="ARBA00023163"/>
    </source>
</evidence>
<dbReference type="InterPro" id="IPR039538">
    <property type="entry name" value="BetI_C"/>
</dbReference>
<keyword evidence="8" id="KW-1185">Reference proteome</keyword>
<keyword evidence="2" id="KW-0805">Transcription regulation</keyword>
<dbReference type="GO" id="GO:0003677">
    <property type="term" value="F:DNA binding"/>
    <property type="evidence" value="ECO:0007669"/>
    <property type="project" value="UniProtKB-UniRule"/>
</dbReference>